<dbReference type="InterPro" id="IPR013098">
    <property type="entry name" value="Ig_I-set"/>
</dbReference>
<evidence type="ECO:0000256" key="2">
    <source>
        <dbReference type="ARBA" id="ARBA00013064"/>
    </source>
</evidence>
<feature type="domain" description="Ig-like" evidence="10">
    <location>
        <begin position="382"/>
        <end position="471"/>
    </location>
</feature>
<evidence type="ECO:0000256" key="6">
    <source>
        <dbReference type="ARBA" id="ARBA00051722"/>
    </source>
</evidence>
<keyword evidence="4" id="KW-0904">Protein phosphatase</keyword>
<dbReference type="OrthoDB" id="6122922at2759"/>
<dbReference type="SMART" id="SM00409">
    <property type="entry name" value="IG"/>
    <property type="match status" value="4"/>
</dbReference>
<dbReference type="SUPFAM" id="SSF52799">
    <property type="entry name" value="(Phosphotyrosine protein) phosphatases II"/>
    <property type="match status" value="2"/>
</dbReference>
<dbReference type="InterPro" id="IPR000387">
    <property type="entry name" value="Tyr_Pase_dom"/>
</dbReference>
<keyword evidence="12" id="KW-1185">Reference proteome</keyword>
<keyword evidence="3" id="KW-0378">Hydrolase</keyword>
<feature type="domain" description="Ig-like" evidence="10">
    <location>
        <begin position="103"/>
        <end position="198"/>
    </location>
</feature>
<dbReference type="SUPFAM" id="SSF48726">
    <property type="entry name" value="Immunoglobulin"/>
    <property type="match status" value="4"/>
</dbReference>
<dbReference type="PRINTS" id="PR00700">
    <property type="entry name" value="PRTYPHPHTASE"/>
</dbReference>
<evidence type="ECO:0000259" key="8">
    <source>
        <dbReference type="PROSITE" id="PS50055"/>
    </source>
</evidence>
<dbReference type="InterPro" id="IPR029021">
    <property type="entry name" value="Prot-tyrosine_phosphatase-like"/>
</dbReference>
<evidence type="ECO:0000256" key="1">
    <source>
        <dbReference type="ARBA" id="ARBA00010504"/>
    </source>
</evidence>
<dbReference type="InterPro" id="IPR007110">
    <property type="entry name" value="Ig-like_dom"/>
</dbReference>
<feature type="domain" description="Tyrosine specific protein phosphatases" evidence="9">
    <location>
        <begin position="763"/>
        <end position="838"/>
    </location>
</feature>
<accession>A0A6J8BSS8</accession>
<evidence type="ECO:0000259" key="9">
    <source>
        <dbReference type="PROSITE" id="PS50056"/>
    </source>
</evidence>
<evidence type="ECO:0000256" key="7">
    <source>
        <dbReference type="SAM" id="Phobius"/>
    </source>
</evidence>
<protein>
    <recommendedName>
        <fullName evidence="2">protein-tyrosine-phosphatase</fullName>
        <ecNumber evidence="2">3.1.3.48</ecNumber>
    </recommendedName>
</protein>
<dbReference type="SMART" id="SM00408">
    <property type="entry name" value="IGc2"/>
    <property type="match status" value="4"/>
</dbReference>
<dbReference type="PROSITE" id="PS00383">
    <property type="entry name" value="TYR_PHOSPHATASE_1"/>
    <property type="match status" value="1"/>
</dbReference>
<evidence type="ECO:0000313" key="11">
    <source>
        <dbReference type="EMBL" id="CAC5387048.1"/>
    </source>
</evidence>
<dbReference type="PROSITE" id="PS50055">
    <property type="entry name" value="TYR_PHOSPHATASE_PTP"/>
    <property type="match status" value="2"/>
</dbReference>
<dbReference type="EMBL" id="CACVKT020003965">
    <property type="protein sequence ID" value="CAC5387048.1"/>
    <property type="molecule type" value="Genomic_DNA"/>
</dbReference>
<reference evidence="11 12" key="1">
    <citation type="submission" date="2020-06" db="EMBL/GenBank/DDBJ databases">
        <authorList>
            <person name="Li R."/>
            <person name="Bekaert M."/>
        </authorList>
    </citation>
    <scope>NUCLEOTIDE SEQUENCE [LARGE SCALE GENOMIC DNA]</scope>
    <source>
        <strain evidence="12">wild</strain>
    </source>
</reference>
<dbReference type="SMART" id="SM00404">
    <property type="entry name" value="PTPc_motif"/>
    <property type="match status" value="1"/>
</dbReference>
<dbReference type="InterPro" id="IPR003599">
    <property type="entry name" value="Ig_sub"/>
</dbReference>
<dbReference type="InterPro" id="IPR016130">
    <property type="entry name" value="Tyr_Pase_AS"/>
</dbReference>
<dbReference type="Gene3D" id="3.90.190.10">
    <property type="entry name" value="Protein tyrosine phosphatase superfamily"/>
    <property type="match status" value="2"/>
</dbReference>
<evidence type="ECO:0000256" key="4">
    <source>
        <dbReference type="ARBA" id="ARBA00022912"/>
    </source>
</evidence>
<organism evidence="11 12">
    <name type="scientific">Mytilus coruscus</name>
    <name type="common">Sea mussel</name>
    <dbReference type="NCBI Taxonomy" id="42192"/>
    <lineage>
        <taxon>Eukaryota</taxon>
        <taxon>Metazoa</taxon>
        <taxon>Spiralia</taxon>
        <taxon>Lophotrochozoa</taxon>
        <taxon>Mollusca</taxon>
        <taxon>Bivalvia</taxon>
        <taxon>Autobranchia</taxon>
        <taxon>Pteriomorphia</taxon>
        <taxon>Mytilida</taxon>
        <taxon>Mytiloidea</taxon>
        <taxon>Mytilidae</taxon>
        <taxon>Mytilinae</taxon>
        <taxon>Mytilus</taxon>
    </lineage>
</organism>
<dbReference type="InterPro" id="IPR050348">
    <property type="entry name" value="Protein-Tyr_Phosphatase"/>
</dbReference>
<dbReference type="InterPro" id="IPR013783">
    <property type="entry name" value="Ig-like_fold"/>
</dbReference>
<dbReference type="Pfam" id="PF00102">
    <property type="entry name" value="Y_phosphatase"/>
    <property type="match status" value="2"/>
</dbReference>
<dbReference type="InterPro" id="IPR000242">
    <property type="entry name" value="PTP_cat"/>
</dbReference>
<dbReference type="PROSITE" id="PS50835">
    <property type="entry name" value="IG_LIKE"/>
    <property type="match status" value="4"/>
</dbReference>
<dbReference type="InterPro" id="IPR036179">
    <property type="entry name" value="Ig-like_dom_sf"/>
</dbReference>
<dbReference type="EC" id="3.1.3.48" evidence="2"/>
<dbReference type="AlphaFoldDB" id="A0A6J8BSS8"/>
<comment type="similarity">
    <text evidence="1">Belongs to the protein-tyrosine phosphatase family. Receptor class 2A subfamily.</text>
</comment>
<dbReference type="Pfam" id="PF13927">
    <property type="entry name" value="Ig_3"/>
    <property type="match status" value="2"/>
</dbReference>
<evidence type="ECO:0000256" key="3">
    <source>
        <dbReference type="ARBA" id="ARBA00022801"/>
    </source>
</evidence>
<dbReference type="Pfam" id="PF07679">
    <property type="entry name" value="I-set"/>
    <property type="match status" value="1"/>
</dbReference>
<dbReference type="Gene3D" id="2.60.40.10">
    <property type="entry name" value="Immunoglobulins"/>
    <property type="match status" value="4"/>
</dbReference>
<feature type="transmembrane region" description="Helical" evidence="7">
    <location>
        <begin position="483"/>
        <end position="507"/>
    </location>
</feature>
<keyword evidence="7" id="KW-1133">Transmembrane helix</keyword>
<dbReference type="CDD" id="cd00047">
    <property type="entry name" value="PTPc"/>
    <property type="match status" value="1"/>
</dbReference>
<gene>
    <name evidence="11" type="ORF">MCOR_22424</name>
</gene>
<name>A0A6J8BSS8_MYTCO</name>
<feature type="domain" description="Ig-like" evidence="10">
    <location>
        <begin position="308"/>
        <end position="375"/>
    </location>
</feature>
<dbReference type="Proteomes" id="UP000507470">
    <property type="component" value="Unassembled WGS sequence"/>
</dbReference>
<proteinExistence type="inferred from homology"/>
<comment type="catalytic activity">
    <reaction evidence="6">
        <text>O-phospho-L-tyrosyl-[protein] + H2O = L-tyrosyl-[protein] + phosphate</text>
        <dbReference type="Rhea" id="RHEA:10684"/>
        <dbReference type="Rhea" id="RHEA-COMP:10136"/>
        <dbReference type="Rhea" id="RHEA-COMP:20101"/>
        <dbReference type="ChEBI" id="CHEBI:15377"/>
        <dbReference type="ChEBI" id="CHEBI:43474"/>
        <dbReference type="ChEBI" id="CHEBI:46858"/>
        <dbReference type="ChEBI" id="CHEBI:61978"/>
        <dbReference type="EC" id="3.1.3.48"/>
    </reaction>
</comment>
<dbReference type="InterPro" id="IPR003595">
    <property type="entry name" value="Tyr_Pase_cat"/>
</dbReference>
<dbReference type="PANTHER" id="PTHR19134">
    <property type="entry name" value="RECEPTOR-TYPE TYROSINE-PROTEIN PHOSPHATASE"/>
    <property type="match status" value="1"/>
</dbReference>
<keyword evidence="5" id="KW-0675">Receptor</keyword>
<dbReference type="CDD" id="cd00096">
    <property type="entry name" value="Ig"/>
    <property type="match status" value="2"/>
</dbReference>
<dbReference type="PANTHER" id="PTHR19134:SF562">
    <property type="entry name" value="PROTEIN-TYROSINE-PHOSPHATASE"/>
    <property type="match status" value="1"/>
</dbReference>
<feature type="domain" description="Ig-like" evidence="10">
    <location>
        <begin position="203"/>
        <end position="279"/>
    </location>
</feature>
<evidence type="ECO:0000259" key="10">
    <source>
        <dbReference type="PROSITE" id="PS50835"/>
    </source>
</evidence>
<dbReference type="GO" id="GO:0004725">
    <property type="term" value="F:protein tyrosine phosphatase activity"/>
    <property type="evidence" value="ECO:0007669"/>
    <property type="project" value="UniProtKB-EC"/>
</dbReference>
<evidence type="ECO:0000256" key="5">
    <source>
        <dbReference type="ARBA" id="ARBA00023170"/>
    </source>
</evidence>
<dbReference type="InterPro" id="IPR003598">
    <property type="entry name" value="Ig_sub2"/>
</dbReference>
<dbReference type="FunFam" id="3.90.190.10:FF:000062">
    <property type="entry name" value="Receptor-type tyrosine-protein phosphatase kappa"/>
    <property type="match status" value="1"/>
</dbReference>
<dbReference type="SMART" id="SM00194">
    <property type="entry name" value="PTPc"/>
    <property type="match status" value="2"/>
</dbReference>
<keyword evidence="7" id="KW-0472">Membrane</keyword>
<evidence type="ECO:0000313" key="12">
    <source>
        <dbReference type="Proteomes" id="UP000507470"/>
    </source>
</evidence>
<feature type="domain" description="Tyrosine-protein phosphatase" evidence="8">
    <location>
        <begin position="594"/>
        <end position="847"/>
    </location>
</feature>
<keyword evidence="7" id="KW-0812">Transmembrane</keyword>
<feature type="domain" description="Tyrosine-protein phosphatase" evidence="8">
    <location>
        <begin position="879"/>
        <end position="1155"/>
    </location>
</feature>
<dbReference type="PROSITE" id="PS50056">
    <property type="entry name" value="TYR_PHOSPHATASE_2"/>
    <property type="match status" value="1"/>
</dbReference>
<sequence>MGMLSSALKMFRKIFPHDWQSDDLRLWFLRNDFCTRNSVHSFSNAIMSLVQSDNSSTSVSFGYLSCNLHDVLAKAATEHFNPSEKSALISVGVTTVPTGGGKPDIRFVEPRYDVGIGGSVYMECIIGATRPLVTEVWWTKLYPNEVRIHTDKSRAERKSRQNYRTSFNLLKVNKTDEGEYRCYARNERGEMFGKTTVETGSPPQVNINENYYISREGDNVTIGGKIMNAPSNSVMVWKKSSVSQNNSVRKTIGNISNPFLIIRNVQLNDAGNYTLLVRNRYGENHDFIVLKVLFASITGNHRLIKKANESITLHCKVYGGERINWRKNGKPLNLEGTGALNNRSLQLKKLNRLDKGNFTCETSLKNITAKSRILQLDVEDIPFVSTTMEKVEVNGGLDIVLPCSHDSNPKPKYVNWTRNGVKIPVNSSTKYNGSTIGVPELIIHGTTESDSGTYVCSVSNAIGTGYSKPFQLLIRGPAKQTSLAGAVAGSVAAVVIFVVLIVIFIWMRRQQKPGTTKRSTDKVSMHRGRGDSAIRLHFNVRPMSSAAADDGKLSTKPVVAADAEYYNVSDVTSTCIRVKDLKKYIQKRKRHEELRNEYKSIPNVAEHPTTHAQTKDNMPKNRFKTTFPYDHTRVILKSDEGSDYINANYIDGFEKERCYIACQGPIKNTVGDHWKMIWQENIDQIVMLTNLVEGIKNKCEQYWPAGGKQMVHGNLSLRLNVEKERTAYVTREITIEDKKSGKKRKVTQYHFTAWPDHGTPDPLYLVLFHRHVISDTKAGHSGPLLVHCSAGIGRTGTYIALDALLEEGRTTNFLDIFKFLKKMRYSRMNMIQTSDQYVFLHYALLEAFTIKETKIRKDVFTEVWQSILTDHRPLNQQRLNKEFKELQQHLGEIKGLSSSMLNATKDDQNQNQYMAAMSTTNLAKNRNKDVLPMDDKRVFLVSYGKGRSDYINAVQVPSYTKFVGYITTQLPLPDTKEDFWTMIRDHSSSTIVLIMNHKKEADLVYSQSGDNFTIGQFSIKISEREEVENDITKATMVLSKKDDKPKQVVLFQAICSSIPVPAVLCKLADLISTRATMSNDPITVVSSDGAKNCGLFCAFTNAVSSMQIDKNANIFQLVRLLQLRRPEFFTDFVSTQNELNAELLTVAGLRFIYVS</sequence>